<reference evidence="4" key="1">
    <citation type="journal article" date="2019" name="Int. J. Syst. Evol. Microbiol.">
        <title>The Global Catalogue of Microorganisms (GCM) 10K type strain sequencing project: providing services to taxonomists for standard genome sequencing and annotation.</title>
        <authorList>
            <consortium name="The Broad Institute Genomics Platform"/>
            <consortium name="The Broad Institute Genome Sequencing Center for Infectious Disease"/>
            <person name="Wu L."/>
            <person name="Ma J."/>
        </authorList>
    </citation>
    <scope>NUCLEOTIDE SEQUENCE [LARGE SCALE GENOMIC DNA]</scope>
    <source>
        <strain evidence="4">CCUG 61889</strain>
    </source>
</reference>
<evidence type="ECO:0000256" key="1">
    <source>
        <dbReference type="PROSITE-ProRule" id="PRU00409"/>
    </source>
</evidence>
<proteinExistence type="predicted"/>
<dbReference type="RefSeq" id="WP_377914682.1">
    <property type="nucleotide sequence ID" value="NZ_JBHRZT010000043.1"/>
</dbReference>
<dbReference type="EMBL" id="JBHRZT010000043">
    <property type="protein sequence ID" value="MFC3883825.1"/>
    <property type="molecule type" value="Genomic_DNA"/>
</dbReference>
<dbReference type="PROSITE" id="PS50975">
    <property type="entry name" value="ATP_GRASP"/>
    <property type="match status" value="1"/>
</dbReference>
<accession>A0ABV8B1N7</accession>
<name>A0ABV8B1N7_9BACI</name>
<comment type="caution">
    <text evidence="3">The sequence shown here is derived from an EMBL/GenBank/DDBJ whole genome shotgun (WGS) entry which is preliminary data.</text>
</comment>
<gene>
    <name evidence="3" type="ORF">ACFOU2_10050</name>
</gene>
<organism evidence="3 4">
    <name type="scientific">Bacillus songklensis</name>
    <dbReference type="NCBI Taxonomy" id="1069116"/>
    <lineage>
        <taxon>Bacteria</taxon>
        <taxon>Bacillati</taxon>
        <taxon>Bacillota</taxon>
        <taxon>Bacilli</taxon>
        <taxon>Bacillales</taxon>
        <taxon>Bacillaceae</taxon>
        <taxon>Bacillus</taxon>
    </lineage>
</organism>
<protein>
    <submittedName>
        <fullName evidence="3">YheC/YheD family protein</fullName>
    </submittedName>
</protein>
<dbReference type="SUPFAM" id="SSF56059">
    <property type="entry name" value="Glutathione synthetase ATP-binding domain-like"/>
    <property type="match status" value="1"/>
</dbReference>
<dbReference type="Pfam" id="PF14398">
    <property type="entry name" value="ATPgrasp_YheCD"/>
    <property type="match status" value="1"/>
</dbReference>
<evidence type="ECO:0000313" key="4">
    <source>
        <dbReference type="Proteomes" id="UP001595752"/>
    </source>
</evidence>
<feature type="domain" description="ATP-grasp" evidence="2">
    <location>
        <begin position="118"/>
        <end position="334"/>
    </location>
</feature>
<keyword evidence="1" id="KW-0547">Nucleotide-binding</keyword>
<evidence type="ECO:0000259" key="2">
    <source>
        <dbReference type="PROSITE" id="PS50975"/>
    </source>
</evidence>
<dbReference type="Gene3D" id="3.30.470.20">
    <property type="entry name" value="ATP-grasp fold, B domain"/>
    <property type="match status" value="1"/>
</dbReference>
<dbReference type="Proteomes" id="UP001595752">
    <property type="component" value="Unassembled WGS sequence"/>
</dbReference>
<keyword evidence="1" id="KW-0067">ATP-binding</keyword>
<keyword evidence="4" id="KW-1185">Reference proteome</keyword>
<sequence>MGVLTSRKTTDSLNQKRYEHFIQLHDALQKQGGLLLVFSPENMYNTCVKGKIYDSTNGKWIDVLTPLPDVLYNRFPGRRQERKGHCKNVLKRCQRESIPLFNPHFFSKWCLHQLFSQHTLLKKHLPYTIRYESKQSIEKMLEHHSFVYVKPSEGSKGKGIYRLKKIAEEQLLAETIKQSQLYQNIEEFLNSSLLDENWLVQQGIDSDCINGKRYDLRIIVVRGQGDYHISGIGIRQSGIQNVTTHVPSGGMIVPFSHVSQRLNIPLIRLIASACGHQLETAYGLIGEFSMDMVKSADGHYYILEINAKPMIFDEAEIQQERLMNLCSLFYQLTKFPSPSITTNNHMIN</sequence>
<evidence type="ECO:0000313" key="3">
    <source>
        <dbReference type="EMBL" id="MFC3883825.1"/>
    </source>
</evidence>
<dbReference type="PANTHER" id="PTHR21621">
    <property type="entry name" value="RIBOSOMAL PROTEIN S6 MODIFICATION PROTEIN"/>
    <property type="match status" value="1"/>
</dbReference>
<dbReference type="InterPro" id="IPR011761">
    <property type="entry name" value="ATP-grasp"/>
</dbReference>
<dbReference type="InterPro" id="IPR026838">
    <property type="entry name" value="YheC/D"/>
</dbReference>
<dbReference type="PANTHER" id="PTHR21621:SF0">
    <property type="entry name" value="BETA-CITRYLGLUTAMATE SYNTHASE B-RELATED"/>
    <property type="match status" value="1"/>
</dbReference>